<gene>
    <name evidence="5" type="ORF">IAA55_04795</name>
</gene>
<dbReference type="InterPro" id="IPR029026">
    <property type="entry name" value="tRNA_m1G_MTases_N"/>
</dbReference>
<dbReference type="PANTHER" id="PTHR43191:SF2">
    <property type="entry name" value="RRNA METHYLTRANSFERASE 3, MITOCHONDRIAL"/>
    <property type="match status" value="1"/>
</dbReference>
<reference evidence="5" key="1">
    <citation type="submission" date="2020-10" db="EMBL/GenBank/DDBJ databases">
        <authorList>
            <person name="Gilroy R."/>
        </authorList>
    </citation>
    <scope>NUCLEOTIDE SEQUENCE</scope>
    <source>
        <strain evidence="5">ChiSjej5B23-6657</strain>
    </source>
</reference>
<dbReference type="GO" id="GO:0008173">
    <property type="term" value="F:RNA methyltransferase activity"/>
    <property type="evidence" value="ECO:0007669"/>
    <property type="project" value="InterPro"/>
</dbReference>
<sequence>MITSTANRQIKNVIQLQKRAKERRKQGAFVMEGPRMVAETPVELLREIYVSERFLPDRDPETAAKLREWEHLGCGEIVTVSESVFAHMSDTATPQGILAVAAKPEYSLEEILDRSPAHLLLLEGIQDPGNLGTMVRTGEGAGITGILMSPGTVDLFSPKVVRSTMGSIYRVPFFEASDWEAALRQVKAAGVRLYAAHLRGTGSYDSFDYTGPSGFLIGNEGNGLTEETASAADALLKIPMEGRLESLNAAMAAGILMYETYRQRRYH</sequence>
<dbReference type="SMART" id="SM00967">
    <property type="entry name" value="SpoU_sub_bind"/>
    <property type="match status" value="1"/>
</dbReference>
<dbReference type="InterPro" id="IPR029064">
    <property type="entry name" value="Ribosomal_eL30-like_sf"/>
</dbReference>
<name>A0A9D1JAL0_9FIRM</name>
<dbReference type="CDD" id="cd18095">
    <property type="entry name" value="SpoU-like_rRNA-MTase"/>
    <property type="match status" value="1"/>
</dbReference>
<dbReference type="GO" id="GO:0005737">
    <property type="term" value="C:cytoplasm"/>
    <property type="evidence" value="ECO:0007669"/>
    <property type="project" value="UniProtKB-ARBA"/>
</dbReference>
<dbReference type="InterPro" id="IPR001537">
    <property type="entry name" value="SpoU_MeTrfase"/>
</dbReference>
<comment type="similarity">
    <text evidence="1">Belongs to the class IV-like SAM-binding methyltransferase superfamily. RNA methyltransferase TrmH family.</text>
</comment>
<organism evidence="5 6">
    <name type="scientific">Candidatus Pullilachnospira gallistercoris</name>
    <dbReference type="NCBI Taxonomy" id="2840911"/>
    <lineage>
        <taxon>Bacteria</taxon>
        <taxon>Bacillati</taxon>
        <taxon>Bacillota</taxon>
        <taxon>Clostridia</taxon>
        <taxon>Lachnospirales</taxon>
        <taxon>Lachnospiraceae</taxon>
        <taxon>Lachnospiraceae incertae sedis</taxon>
        <taxon>Candidatus Pullilachnospira</taxon>
    </lineage>
</organism>
<dbReference type="GO" id="GO:0003723">
    <property type="term" value="F:RNA binding"/>
    <property type="evidence" value="ECO:0007669"/>
    <property type="project" value="InterPro"/>
</dbReference>
<evidence type="ECO:0000313" key="6">
    <source>
        <dbReference type="Proteomes" id="UP000823912"/>
    </source>
</evidence>
<dbReference type="GO" id="GO:0006396">
    <property type="term" value="P:RNA processing"/>
    <property type="evidence" value="ECO:0007669"/>
    <property type="project" value="InterPro"/>
</dbReference>
<evidence type="ECO:0000256" key="3">
    <source>
        <dbReference type="ARBA" id="ARBA00022679"/>
    </source>
</evidence>
<reference evidence="5" key="2">
    <citation type="journal article" date="2021" name="PeerJ">
        <title>Extensive microbial diversity within the chicken gut microbiome revealed by metagenomics and culture.</title>
        <authorList>
            <person name="Gilroy R."/>
            <person name="Ravi A."/>
            <person name="Getino M."/>
            <person name="Pursley I."/>
            <person name="Horton D.L."/>
            <person name="Alikhan N.F."/>
            <person name="Baker D."/>
            <person name="Gharbi K."/>
            <person name="Hall N."/>
            <person name="Watson M."/>
            <person name="Adriaenssens E.M."/>
            <person name="Foster-Nyarko E."/>
            <person name="Jarju S."/>
            <person name="Secka A."/>
            <person name="Antonio M."/>
            <person name="Oren A."/>
            <person name="Chaudhuri R.R."/>
            <person name="La Ragione R."/>
            <person name="Hildebrand F."/>
            <person name="Pallen M.J."/>
        </authorList>
    </citation>
    <scope>NUCLEOTIDE SEQUENCE</scope>
    <source>
        <strain evidence="5">ChiSjej5B23-6657</strain>
    </source>
</reference>
<dbReference type="Pfam" id="PF00588">
    <property type="entry name" value="SpoU_methylase"/>
    <property type="match status" value="1"/>
</dbReference>
<evidence type="ECO:0000256" key="2">
    <source>
        <dbReference type="ARBA" id="ARBA00022603"/>
    </source>
</evidence>
<evidence type="ECO:0000259" key="4">
    <source>
        <dbReference type="SMART" id="SM00967"/>
    </source>
</evidence>
<dbReference type="InterPro" id="IPR053888">
    <property type="entry name" value="MRM3-like_sub_bind"/>
</dbReference>
<feature type="domain" description="RNA 2-O ribose methyltransferase substrate binding" evidence="4">
    <location>
        <begin position="30"/>
        <end position="107"/>
    </location>
</feature>
<dbReference type="SUPFAM" id="SSF75217">
    <property type="entry name" value="alpha/beta knot"/>
    <property type="match status" value="1"/>
</dbReference>
<dbReference type="Proteomes" id="UP000823912">
    <property type="component" value="Unassembled WGS sequence"/>
</dbReference>
<dbReference type="SUPFAM" id="SSF55315">
    <property type="entry name" value="L30e-like"/>
    <property type="match status" value="1"/>
</dbReference>
<dbReference type="Gene3D" id="3.30.1330.30">
    <property type="match status" value="1"/>
</dbReference>
<keyword evidence="3" id="KW-0808">Transferase</keyword>
<dbReference type="InterPro" id="IPR051259">
    <property type="entry name" value="rRNA_Methyltransferase"/>
</dbReference>
<keyword evidence="2 5" id="KW-0489">Methyltransferase</keyword>
<protein>
    <submittedName>
        <fullName evidence="5">RNA methyltransferase</fullName>
    </submittedName>
</protein>
<dbReference type="Pfam" id="PF22435">
    <property type="entry name" value="MRM3-like_sub_bind"/>
    <property type="match status" value="1"/>
</dbReference>
<proteinExistence type="inferred from homology"/>
<evidence type="ECO:0000256" key="1">
    <source>
        <dbReference type="ARBA" id="ARBA00007228"/>
    </source>
</evidence>
<dbReference type="Gene3D" id="3.40.1280.10">
    <property type="match status" value="1"/>
</dbReference>
<comment type="caution">
    <text evidence="5">The sequence shown here is derived from an EMBL/GenBank/DDBJ whole genome shotgun (WGS) entry which is preliminary data.</text>
</comment>
<dbReference type="InterPro" id="IPR029028">
    <property type="entry name" value="Alpha/beta_knot_MTases"/>
</dbReference>
<dbReference type="EMBL" id="DVHM01000079">
    <property type="protein sequence ID" value="HIR70580.1"/>
    <property type="molecule type" value="Genomic_DNA"/>
</dbReference>
<dbReference type="InterPro" id="IPR013123">
    <property type="entry name" value="SpoU_subst-bd"/>
</dbReference>
<evidence type="ECO:0000313" key="5">
    <source>
        <dbReference type="EMBL" id="HIR70580.1"/>
    </source>
</evidence>
<dbReference type="PANTHER" id="PTHR43191">
    <property type="entry name" value="RRNA METHYLTRANSFERASE 3"/>
    <property type="match status" value="1"/>
</dbReference>
<dbReference type="AlphaFoldDB" id="A0A9D1JAL0"/>
<accession>A0A9D1JAL0</accession>
<dbReference type="GO" id="GO:0032259">
    <property type="term" value="P:methylation"/>
    <property type="evidence" value="ECO:0007669"/>
    <property type="project" value="UniProtKB-KW"/>
</dbReference>